<name>A0A7V2WV11_LEUMU</name>
<sequence>MGNKDIISKKVLRRLAVDIANLLLGLNVDSESVELLETEQQRIESRQADMVVRLKEEKTGQPFILHLEIQNNNHPQMPLRMLRYYTDIQMSWQKEEIRQYMLYIGSSKLTMKSGLQTANLSYQYQILDIHNVDCNLLIQQDDPDALVLAILCDFKQQPAQDVVCYIVTRLHHLLKNDNKRFRDYFSMLEILSENRNLQTEIEEAKNMLTQVNMENLPSFRWGMEKGMER</sequence>
<proteinExistence type="predicted"/>
<organism evidence="2">
    <name type="scientific">Leucothrix mucor</name>
    <dbReference type="NCBI Taxonomy" id="45248"/>
    <lineage>
        <taxon>Bacteria</taxon>
        <taxon>Pseudomonadati</taxon>
        <taxon>Pseudomonadota</taxon>
        <taxon>Gammaproteobacteria</taxon>
        <taxon>Thiotrichales</taxon>
        <taxon>Thiotrichaceae</taxon>
        <taxon>Leucothrix</taxon>
    </lineage>
</organism>
<dbReference type="PANTHER" id="PTHR34613">
    <property type="entry name" value="SLL0800 PROTEIN"/>
    <property type="match status" value="1"/>
</dbReference>
<dbReference type="AlphaFoldDB" id="A0A7V2WV11"/>
<dbReference type="Proteomes" id="UP000885750">
    <property type="component" value="Unassembled WGS sequence"/>
</dbReference>
<keyword evidence="1" id="KW-0175">Coiled coil</keyword>
<feature type="coiled-coil region" evidence="1">
    <location>
        <begin position="187"/>
        <end position="214"/>
    </location>
</feature>
<protein>
    <recommendedName>
        <fullName evidence="3">Transposase (putative) YhgA-like domain-containing protein</fullName>
    </recommendedName>
</protein>
<reference evidence="2" key="1">
    <citation type="journal article" date="2020" name="mSystems">
        <title>Genome- and Community-Level Interaction Insights into Carbon Utilization and Element Cycling Functions of Hydrothermarchaeota in Hydrothermal Sediment.</title>
        <authorList>
            <person name="Zhou Z."/>
            <person name="Liu Y."/>
            <person name="Xu W."/>
            <person name="Pan J."/>
            <person name="Luo Z.H."/>
            <person name="Li M."/>
        </authorList>
    </citation>
    <scope>NUCLEOTIDE SEQUENCE [LARGE SCALE GENOMIC DNA]</scope>
    <source>
        <strain evidence="2">HyVt-493</strain>
    </source>
</reference>
<gene>
    <name evidence="2" type="ORF">ENJ51_07750</name>
</gene>
<feature type="non-terminal residue" evidence="2">
    <location>
        <position position="229"/>
    </location>
</feature>
<dbReference type="PANTHER" id="PTHR34613:SF1">
    <property type="entry name" value="SLL6017 PROTEIN"/>
    <property type="match status" value="1"/>
</dbReference>
<comment type="caution">
    <text evidence="2">The sequence shown here is derived from an EMBL/GenBank/DDBJ whole genome shotgun (WGS) entry which is preliminary data.</text>
</comment>
<accession>A0A7V2WV11</accession>
<evidence type="ECO:0000256" key="1">
    <source>
        <dbReference type="SAM" id="Coils"/>
    </source>
</evidence>
<dbReference type="EMBL" id="DRMS01000290">
    <property type="protein sequence ID" value="HFC92691.1"/>
    <property type="molecule type" value="Genomic_DNA"/>
</dbReference>
<evidence type="ECO:0008006" key="3">
    <source>
        <dbReference type="Google" id="ProtNLM"/>
    </source>
</evidence>
<evidence type="ECO:0000313" key="2">
    <source>
        <dbReference type="EMBL" id="HFC92691.1"/>
    </source>
</evidence>